<dbReference type="Proteomes" id="UP000216195">
    <property type="component" value="Unassembled WGS sequence"/>
</dbReference>
<accession>A0AAE5KQH7</accession>
<protein>
    <recommendedName>
        <fullName evidence="3">Bacteriophage abortive infection AbiH</fullName>
    </recommendedName>
</protein>
<dbReference type="Pfam" id="PF14253">
    <property type="entry name" value="AbiH"/>
    <property type="match status" value="1"/>
</dbReference>
<comment type="caution">
    <text evidence="1">The sequence shown here is derived from an EMBL/GenBank/DDBJ whole genome shotgun (WGS) entry which is preliminary data.</text>
</comment>
<dbReference type="AlphaFoldDB" id="A0AAE5KQH7"/>
<evidence type="ECO:0008006" key="3">
    <source>
        <dbReference type="Google" id="ProtNLM"/>
    </source>
</evidence>
<name>A0AAE5KQH7_9MICC</name>
<organism evidence="1 2">
    <name type="scientific">Rothia dentocariosa</name>
    <dbReference type="NCBI Taxonomy" id="2047"/>
    <lineage>
        <taxon>Bacteria</taxon>
        <taxon>Bacillati</taxon>
        <taxon>Actinomycetota</taxon>
        <taxon>Actinomycetes</taxon>
        <taxon>Micrococcales</taxon>
        <taxon>Micrococcaceae</taxon>
        <taxon>Rothia</taxon>
    </lineage>
</organism>
<dbReference type="InterPro" id="IPR025935">
    <property type="entry name" value="AbiH"/>
</dbReference>
<evidence type="ECO:0000313" key="1">
    <source>
        <dbReference type="EMBL" id="PAK85186.1"/>
    </source>
</evidence>
<sequence>MTDVSRGRNLNNIYIIGNGFDLAHGLPTSYTHFAYFIYKNYIADAQPEYKCLVYEEFLEESENILISFNDKVWDFPPSEIVDIQPWSYEEGLILGFLGILGYARTTDLWSDLESALGSIDYQLIRDTIDDVVDNEGDFDMRKTGYILEDGSQEWPNAAYKFNSTFRDWINTVEIEKSKRKESFYKYLKECKGYFLNFNYTETLQKLYCIQDQDVLHIHGFRGDGESSIIMGHNSGEIEYESAMLGYDDNIRSLHAVLKKNLQLDTLKKFLNTCEDIINIICIGFSFGDSDDEYIRALINHPKTSHATWLLNEHKEDEVAEQSRKLQRFGIDPSKITSEKIL</sequence>
<proteinExistence type="predicted"/>
<dbReference type="EMBL" id="NCWU01000010">
    <property type="protein sequence ID" value="PAK85186.1"/>
    <property type="molecule type" value="Genomic_DNA"/>
</dbReference>
<reference evidence="1 2" key="1">
    <citation type="submission" date="2017-04" db="EMBL/GenBank/DDBJ databases">
        <title>Kefir bacterial isolates.</title>
        <authorList>
            <person name="Kim Y."/>
            <person name="Blasche S."/>
            <person name="Patil K.R."/>
        </authorList>
    </citation>
    <scope>NUCLEOTIDE SEQUENCE [LARGE SCALE GENOMIC DNA]</scope>
    <source>
        <strain evidence="1 2">OG2-1</strain>
    </source>
</reference>
<gene>
    <name evidence="1" type="ORF">B8W87_08015</name>
</gene>
<evidence type="ECO:0000313" key="2">
    <source>
        <dbReference type="Proteomes" id="UP000216195"/>
    </source>
</evidence>